<reference evidence="1 2" key="1">
    <citation type="submission" date="2009-01" db="EMBL/GenBank/DDBJ databases">
        <authorList>
            <person name="Qin X."/>
            <person name="Bachman B."/>
            <person name="Battles P."/>
            <person name="Bell A."/>
            <person name="Bess C."/>
            <person name="Bickham C."/>
            <person name="Chaboub L."/>
            <person name="Chen D."/>
            <person name="Coyle M."/>
            <person name="Deiros D.R."/>
            <person name="Dinh H."/>
            <person name="Forbes L."/>
            <person name="Fowler G."/>
            <person name="Francisco L."/>
            <person name="Fu Q."/>
            <person name="Gubbala S."/>
            <person name="Hale W."/>
            <person name="Han Y."/>
            <person name="Hemphill L."/>
            <person name="Highlander S.K."/>
            <person name="Hirani K."/>
            <person name="Hogues M."/>
            <person name="Jackson L."/>
            <person name="Jakkamsetti A."/>
            <person name="Javaid M."/>
            <person name="Jiang H."/>
            <person name="Korchina V."/>
            <person name="Kovar C."/>
            <person name="Lara F."/>
            <person name="Lee S."/>
            <person name="Mata R."/>
            <person name="Mathew T."/>
            <person name="Moen C."/>
            <person name="Morales K."/>
            <person name="Munidasa M."/>
            <person name="Nazareth L."/>
            <person name="Ngo R."/>
            <person name="Nguyen L."/>
            <person name="Okwuonu G."/>
            <person name="Ongeri F."/>
            <person name="Patil S."/>
            <person name="Petrosino J."/>
            <person name="Pham C."/>
            <person name="Pham P."/>
            <person name="Pu L.-L."/>
            <person name="Puazo M."/>
            <person name="Raj R."/>
            <person name="Reid J."/>
            <person name="Rouhana J."/>
            <person name="Saada N."/>
            <person name="Shang Y."/>
            <person name="Simmons D."/>
            <person name="Thornton R."/>
            <person name="Warren J."/>
            <person name="Weissenberger G."/>
            <person name="Zhang J."/>
            <person name="Zhang L."/>
            <person name="Zhou C."/>
            <person name="Zhu D."/>
            <person name="Muzny D."/>
            <person name="Worley K."/>
            <person name="Gibbs R."/>
        </authorList>
    </citation>
    <scope>NUCLEOTIDE SEQUENCE [LARGE SCALE GENOMIC DNA]</scope>
    <source>
        <strain evidence="1 2">DSM 16047</strain>
    </source>
</reference>
<evidence type="ECO:0000313" key="2">
    <source>
        <dbReference type="Proteomes" id="UP000005583"/>
    </source>
</evidence>
<name>C2ENC2_9LACO</name>
<keyword evidence="2" id="KW-1185">Reference proteome</keyword>
<dbReference type="PATRIC" id="fig|525365.8.peg.162"/>
<dbReference type="HOGENOM" id="CLU_108873_0_0_9"/>
<dbReference type="AlphaFoldDB" id="C2ENC2"/>
<sequence>MKTVQEVLKSLDEKDIINTYLYRYSASSIEDFPEEKPIDEAKTIARETITEFIHELKEITPKFPENKNYGIFYSYWVLHNGFKEPNFELTFLNEIYQKDNPQNYGYELTNRDEIMGYLVSDDGLTQYYLEDLIVDILYNASFWGYDNETFKKEQERIFQELKESEDEDLGKSMTLEEFEKEMGIASHPPKLTKTEKELEDKASRANYQFSEYSKRLYVSKFLDKHPKNNPNLFA</sequence>
<dbReference type="InterPro" id="IPR046687">
    <property type="entry name" value="DUF6557"/>
</dbReference>
<comment type="caution">
    <text evidence="1">The sequence shown here is derived from an EMBL/GenBank/DDBJ whole genome shotgun (WGS) entry which is preliminary data.</text>
</comment>
<accession>C2ENC2</accession>
<dbReference type="STRING" id="525365.HMPREF0548_1168"/>
<dbReference type="Pfam" id="PF20194">
    <property type="entry name" value="DUF6557"/>
    <property type="match status" value="1"/>
</dbReference>
<dbReference type="EMBL" id="ACGU01000055">
    <property type="protein sequence ID" value="EEJ71926.1"/>
    <property type="molecule type" value="Genomic_DNA"/>
</dbReference>
<dbReference type="RefSeq" id="WP_007125696.1">
    <property type="nucleotide sequence ID" value="NZ_AZFO01000010.1"/>
</dbReference>
<gene>
    <name evidence="1" type="ORF">HMPREF0548_1168</name>
</gene>
<evidence type="ECO:0000313" key="1">
    <source>
        <dbReference type="EMBL" id="EEJ71926.1"/>
    </source>
</evidence>
<protein>
    <submittedName>
        <fullName evidence="1">Uncharacterized protein</fullName>
    </submittedName>
</protein>
<organism evidence="1 2">
    <name type="scientific">Lactobacillus ultunensis DSM 16047</name>
    <dbReference type="NCBI Taxonomy" id="525365"/>
    <lineage>
        <taxon>Bacteria</taxon>
        <taxon>Bacillati</taxon>
        <taxon>Bacillota</taxon>
        <taxon>Bacilli</taxon>
        <taxon>Lactobacillales</taxon>
        <taxon>Lactobacillaceae</taxon>
        <taxon>Lactobacillus</taxon>
    </lineage>
</organism>
<proteinExistence type="predicted"/>
<dbReference type="Proteomes" id="UP000005583">
    <property type="component" value="Unassembled WGS sequence"/>
</dbReference>
<dbReference type="eggNOG" id="ENOG502ZAAC">
    <property type="taxonomic scope" value="Bacteria"/>
</dbReference>